<evidence type="ECO:0000256" key="1">
    <source>
        <dbReference type="ARBA" id="ARBA00022723"/>
    </source>
</evidence>
<keyword evidence="3" id="KW-0411">Iron-sulfur</keyword>
<comment type="caution">
    <text evidence="5">The sequence shown here is derived from an EMBL/GenBank/DDBJ whole genome shotgun (WGS) entry which is preliminary data.</text>
</comment>
<keyword evidence="1" id="KW-0479">Metal-binding</keyword>
<dbReference type="InterPro" id="IPR009051">
    <property type="entry name" value="Helical_ferredxn"/>
</dbReference>
<sequence>MDTRVVKKGQLPELLDKLAQDYNLFAPVREDDTVTFFNRVSGAQEINLDYTNSDVSPKGCFFPQTEKTLSYMTTGDTLEINEAGAEEEKSVIFGIRPCDIKSILALDPVFNGKFIDDYYINKRENTIIIGLSCQKVASTCFCNAFNSGPCDGRGSDLMFTELGDNYFVEVNTEKGRSLVDAYGQFFDSQDTDQLAKAKEELEKKLSGQFLRKVELDGVKEVLDNNFELPYWEKIFKKCLGCGTCTFVCPTCHCFDIFDLTKGLFNGDRYRCWDSCMFPDFTLMAGGHNPRPTQKERVRNRFMHKLKYHMDRYNLDGCVGCGRCIAKCPVNIDITAIIKDLKEVGQNG</sequence>
<proteinExistence type="predicted"/>
<keyword evidence="2" id="KW-0408">Iron</keyword>
<feature type="domain" description="4Fe-4S ferredoxin-type" evidence="4">
    <location>
        <begin position="227"/>
        <end position="259"/>
    </location>
</feature>
<evidence type="ECO:0000256" key="2">
    <source>
        <dbReference type="ARBA" id="ARBA00023004"/>
    </source>
</evidence>
<dbReference type="EMBL" id="LGGS01000051">
    <property type="protein sequence ID" value="KUK83045.1"/>
    <property type="molecule type" value="Genomic_DNA"/>
</dbReference>
<dbReference type="SUPFAM" id="SSF46548">
    <property type="entry name" value="alpha-helical ferredoxin"/>
    <property type="match status" value="1"/>
</dbReference>
<dbReference type="AlphaFoldDB" id="A0A101HU42"/>
<name>A0A101HU42_9FIRM</name>
<dbReference type="Pfam" id="PF17179">
    <property type="entry name" value="Fer4_22"/>
    <property type="match status" value="1"/>
</dbReference>
<dbReference type="PANTHER" id="PTHR40447:SF1">
    <property type="entry name" value="ANAEROBIC SULFITE REDUCTASE SUBUNIT A"/>
    <property type="match status" value="1"/>
</dbReference>
<dbReference type="GO" id="GO:0046872">
    <property type="term" value="F:metal ion binding"/>
    <property type="evidence" value="ECO:0007669"/>
    <property type="project" value="UniProtKB-KW"/>
</dbReference>
<dbReference type="PROSITE" id="PS00198">
    <property type="entry name" value="4FE4S_FER_1"/>
    <property type="match status" value="1"/>
</dbReference>
<evidence type="ECO:0000256" key="3">
    <source>
        <dbReference type="ARBA" id="ARBA00023014"/>
    </source>
</evidence>
<reference evidence="6" key="1">
    <citation type="journal article" date="2015" name="MBio">
        <title>Genome-Resolved Metagenomic Analysis Reveals Roles for Candidate Phyla and Other Microbial Community Members in Biogeochemical Transformations in Oil Reservoirs.</title>
        <authorList>
            <person name="Hu P."/>
            <person name="Tom L."/>
            <person name="Singh A."/>
            <person name="Thomas B.C."/>
            <person name="Baker B.J."/>
            <person name="Piceno Y.M."/>
            <person name="Andersen G.L."/>
            <person name="Banfield J.F."/>
        </authorList>
    </citation>
    <scope>NUCLEOTIDE SEQUENCE [LARGE SCALE GENOMIC DNA]</scope>
</reference>
<gene>
    <name evidence="5" type="ORF">XD97_0279</name>
</gene>
<protein>
    <recommendedName>
        <fullName evidence="4">4Fe-4S ferredoxin-type domain-containing protein</fullName>
    </recommendedName>
</protein>
<dbReference type="InterPro" id="IPR017896">
    <property type="entry name" value="4Fe4S_Fe-S-bd"/>
</dbReference>
<dbReference type="PANTHER" id="PTHR40447">
    <property type="entry name" value="ANAEROBIC SULFITE REDUCTASE SUBUNIT A"/>
    <property type="match status" value="1"/>
</dbReference>
<accession>A0A101HU42</accession>
<organism evidence="5 6">
    <name type="scientific">Pelotomaculum thermopropionicum</name>
    <dbReference type="NCBI Taxonomy" id="110500"/>
    <lineage>
        <taxon>Bacteria</taxon>
        <taxon>Bacillati</taxon>
        <taxon>Bacillota</taxon>
        <taxon>Clostridia</taxon>
        <taxon>Eubacteriales</taxon>
        <taxon>Desulfotomaculaceae</taxon>
        <taxon>Pelotomaculum</taxon>
    </lineage>
</organism>
<feature type="domain" description="4Fe-4S ferredoxin-type" evidence="4">
    <location>
        <begin position="308"/>
        <end position="339"/>
    </location>
</feature>
<evidence type="ECO:0000313" key="5">
    <source>
        <dbReference type="EMBL" id="KUK83045.1"/>
    </source>
</evidence>
<evidence type="ECO:0000259" key="4">
    <source>
        <dbReference type="PROSITE" id="PS51379"/>
    </source>
</evidence>
<dbReference type="InterPro" id="IPR017900">
    <property type="entry name" value="4Fe4S_Fe_S_CS"/>
</dbReference>
<evidence type="ECO:0000313" key="6">
    <source>
        <dbReference type="Proteomes" id="UP000054705"/>
    </source>
</evidence>
<dbReference type="PROSITE" id="PS51379">
    <property type="entry name" value="4FE4S_FER_2"/>
    <property type="match status" value="2"/>
</dbReference>
<dbReference type="GO" id="GO:0051536">
    <property type="term" value="F:iron-sulfur cluster binding"/>
    <property type="evidence" value="ECO:0007669"/>
    <property type="project" value="UniProtKB-KW"/>
</dbReference>
<dbReference type="Proteomes" id="UP000054705">
    <property type="component" value="Unassembled WGS sequence"/>
</dbReference>
<dbReference type="PATRIC" id="fig|110500.4.peg.536"/>
<dbReference type="Gene3D" id="1.10.1060.10">
    <property type="entry name" value="Alpha-helical ferredoxin"/>
    <property type="match status" value="1"/>
</dbReference>